<organism evidence="1">
    <name type="scientific">Satyrvirus sp</name>
    <dbReference type="NCBI Taxonomy" id="2487771"/>
    <lineage>
        <taxon>Viruses</taxon>
        <taxon>Varidnaviria</taxon>
        <taxon>Bamfordvirae</taxon>
        <taxon>Nucleocytoviricota</taxon>
        <taxon>Megaviricetes</taxon>
        <taxon>Imitervirales</taxon>
        <taxon>Mimiviridae</taxon>
        <taxon>Megamimivirinae</taxon>
    </lineage>
</organism>
<gene>
    <name evidence="1" type="ORF">Satyrvirus19_1</name>
</gene>
<feature type="non-terminal residue" evidence="1">
    <location>
        <position position="85"/>
    </location>
</feature>
<accession>A0A3G5AJ77</accession>
<reference evidence="1" key="1">
    <citation type="submission" date="2018-10" db="EMBL/GenBank/DDBJ databases">
        <title>Hidden diversity of soil giant viruses.</title>
        <authorList>
            <person name="Schulz F."/>
            <person name="Alteio L."/>
            <person name="Goudeau D."/>
            <person name="Ryan E.M."/>
            <person name="Malmstrom R.R."/>
            <person name="Blanchard J."/>
            <person name="Woyke T."/>
        </authorList>
    </citation>
    <scope>NUCLEOTIDE SEQUENCE</scope>
    <source>
        <strain evidence="1">SAV1</strain>
    </source>
</reference>
<sequence length="85" mass="10306">MSIANRHPKIRNIILDNKTTNAKNFKKWTFVYFVPVIIALQREEYSTTEPDEKYFFQFVIESVIHEFSADQIYIYTYKHESNHAW</sequence>
<proteinExistence type="predicted"/>
<evidence type="ECO:0000313" key="1">
    <source>
        <dbReference type="EMBL" id="AYV85479.1"/>
    </source>
</evidence>
<name>A0A3G5AJ77_9VIRU</name>
<protein>
    <submittedName>
        <fullName evidence="1">Uncharacterized protein</fullName>
    </submittedName>
</protein>
<dbReference type="EMBL" id="MK072455">
    <property type="protein sequence ID" value="AYV85479.1"/>
    <property type="molecule type" value="Genomic_DNA"/>
</dbReference>